<dbReference type="GO" id="GO:0005886">
    <property type="term" value="C:plasma membrane"/>
    <property type="evidence" value="ECO:0007669"/>
    <property type="project" value="UniProtKB-SubCell"/>
</dbReference>
<proteinExistence type="predicted"/>
<dbReference type="GO" id="GO:0016746">
    <property type="term" value="F:acyltransferase activity"/>
    <property type="evidence" value="ECO:0007669"/>
    <property type="project" value="UniProtKB-KW"/>
</dbReference>
<organism evidence="7">
    <name type="scientific">marine metagenome</name>
    <dbReference type="NCBI Taxonomy" id="408172"/>
    <lineage>
        <taxon>unclassified sequences</taxon>
        <taxon>metagenomes</taxon>
        <taxon>ecological metagenomes</taxon>
    </lineage>
</organism>
<dbReference type="PANTHER" id="PTHR30606:SF10">
    <property type="entry name" value="PHOSPHATIDYLINOSITOL MANNOSIDE ACYLTRANSFERASE"/>
    <property type="match status" value="1"/>
</dbReference>
<dbReference type="GO" id="GO:1901137">
    <property type="term" value="P:carbohydrate derivative biosynthetic process"/>
    <property type="evidence" value="ECO:0007669"/>
    <property type="project" value="UniProtKB-ARBA"/>
</dbReference>
<gene>
    <name evidence="7" type="ORF">METZ01_LOCUS172973</name>
</gene>
<evidence type="ECO:0000256" key="2">
    <source>
        <dbReference type="ARBA" id="ARBA00022475"/>
    </source>
</evidence>
<dbReference type="InterPro" id="IPR004960">
    <property type="entry name" value="LipA_acyltrans"/>
</dbReference>
<evidence type="ECO:0000256" key="3">
    <source>
        <dbReference type="ARBA" id="ARBA00022519"/>
    </source>
</evidence>
<evidence type="ECO:0000256" key="1">
    <source>
        <dbReference type="ARBA" id="ARBA00004533"/>
    </source>
</evidence>
<keyword evidence="5" id="KW-0472">Membrane</keyword>
<evidence type="ECO:0000313" key="7">
    <source>
        <dbReference type="EMBL" id="SVB20119.1"/>
    </source>
</evidence>
<dbReference type="GO" id="GO:0008610">
    <property type="term" value="P:lipid biosynthetic process"/>
    <property type="evidence" value="ECO:0007669"/>
    <property type="project" value="UniProtKB-ARBA"/>
</dbReference>
<evidence type="ECO:0000256" key="5">
    <source>
        <dbReference type="ARBA" id="ARBA00023136"/>
    </source>
</evidence>
<name>A0A382C2N4_9ZZZZ</name>
<feature type="non-terminal residue" evidence="7">
    <location>
        <position position="147"/>
    </location>
</feature>
<dbReference type="Pfam" id="PF03279">
    <property type="entry name" value="Lip_A_acyltrans"/>
    <property type="match status" value="1"/>
</dbReference>
<keyword evidence="3" id="KW-0997">Cell inner membrane</keyword>
<evidence type="ECO:0000256" key="4">
    <source>
        <dbReference type="ARBA" id="ARBA00022679"/>
    </source>
</evidence>
<keyword evidence="6" id="KW-0012">Acyltransferase</keyword>
<accession>A0A382C2N4</accession>
<evidence type="ECO:0008006" key="8">
    <source>
        <dbReference type="Google" id="ProtNLM"/>
    </source>
</evidence>
<protein>
    <recommendedName>
        <fullName evidence="8">Lipid A biosynthesis acyltransferase</fullName>
    </recommendedName>
</protein>
<dbReference type="PANTHER" id="PTHR30606">
    <property type="entry name" value="LIPID A BIOSYNTHESIS LAUROYL ACYLTRANSFERASE"/>
    <property type="match status" value="1"/>
</dbReference>
<comment type="subcellular location">
    <subcellularLocation>
        <location evidence="1">Cell inner membrane</location>
    </subcellularLocation>
</comment>
<sequence length="147" mass="17398">MNFKDQLTYRILKRFSVFTGRLSENRREKLARRLASFIYYLLPIRKKQALNNLINAFPEKDSGWIKKQLKGAYNIVSNNFIDFLSLSRSYSKKRFRIENQDVLDDAVNKNKGVLLITGHFGLWEKWGSWFGNNNYDIWGVIQKQANK</sequence>
<reference evidence="7" key="1">
    <citation type="submission" date="2018-05" db="EMBL/GenBank/DDBJ databases">
        <authorList>
            <person name="Lanie J.A."/>
            <person name="Ng W.-L."/>
            <person name="Kazmierczak K.M."/>
            <person name="Andrzejewski T.M."/>
            <person name="Davidsen T.M."/>
            <person name="Wayne K.J."/>
            <person name="Tettelin H."/>
            <person name="Glass J.I."/>
            <person name="Rusch D."/>
            <person name="Podicherti R."/>
            <person name="Tsui H.-C.T."/>
            <person name="Winkler M.E."/>
        </authorList>
    </citation>
    <scope>NUCLEOTIDE SEQUENCE</scope>
</reference>
<dbReference type="AlphaFoldDB" id="A0A382C2N4"/>
<dbReference type="EMBL" id="UINC01032444">
    <property type="protein sequence ID" value="SVB20119.1"/>
    <property type="molecule type" value="Genomic_DNA"/>
</dbReference>
<keyword evidence="2" id="KW-1003">Cell membrane</keyword>
<evidence type="ECO:0000256" key="6">
    <source>
        <dbReference type="ARBA" id="ARBA00023315"/>
    </source>
</evidence>
<keyword evidence="4" id="KW-0808">Transferase</keyword>